<dbReference type="SUPFAM" id="SSF109854">
    <property type="entry name" value="DinB/YfiT-like putative metalloenzymes"/>
    <property type="match status" value="1"/>
</dbReference>
<dbReference type="InterPro" id="IPR024775">
    <property type="entry name" value="DinB-like"/>
</dbReference>
<feature type="domain" description="DinB-like" evidence="1">
    <location>
        <begin position="25"/>
        <end position="146"/>
    </location>
</feature>
<proteinExistence type="predicted"/>
<dbReference type="Pfam" id="PF12867">
    <property type="entry name" value="DinB_2"/>
    <property type="match status" value="1"/>
</dbReference>
<dbReference type="Gene3D" id="1.20.120.450">
    <property type="entry name" value="dinb family like domain"/>
    <property type="match status" value="1"/>
</dbReference>
<organism evidence="2 3">
    <name type="scientific">Aliicoccus persicus</name>
    <dbReference type="NCBI Taxonomy" id="930138"/>
    <lineage>
        <taxon>Bacteria</taxon>
        <taxon>Bacillati</taxon>
        <taxon>Bacillota</taxon>
        <taxon>Bacilli</taxon>
        <taxon>Bacillales</taxon>
        <taxon>Staphylococcaceae</taxon>
        <taxon>Aliicoccus</taxon>
    </lineage>
</organism>
<dbReference type="AlphaFoldDB" id="A0A921B6C9"/>
<sequence length="157" mass="18204">MIHAKTVLLNQLLANANDDSWYISFQESVKGISEKDANWKPDEASHSIAEIVQHLIYWNEVWQLRYEQSNVNVVQTLDDNADTFLIPKDKSFTALKDQLLDVLLRWQDLITEEKLESNVNGFPVEAEWWALIGNATTHNAYHIGQIAYIRKMKKNFS</sequence>
<accession>A0A921B6C9</accession>
<reference evidence="2" key="1">
    <citation type="journal article" date="2021" name="PeerJ">
        <title>Extensive microbial diversity within the chicken gut microbiome revealed by metagenomics and culture.</title>
        <authorList>
            <person name="Gilroy R."/>
            <person name="Ravi A."/>
            <person name="Getino M."/>
            <person name="Pursley I."/>
            <person name="Horton D.L."/>
            <person name="Alikhan N.F."/>
            <person name="Baker D."/>
            <person name="Gharbi K."/>
            <person name="Hall N."/>
            <person name="Watson M."/>
            <person name="Adriaenssens E.M."/>
            <person name="Foster-Nyarko E."/>
            <person name="Jarju S."/>
            <person name="Secka A."/>
            <person name="Antonio M."/>
            <person name="Oren A."/>
            <person name="Chaudhuri R.R."/>
            <person name="La Ragione R."/>
            <person name="Hildebrand F."/>
            <person name="Pallen M.J."/>
        </authorList>
    </citation>
    <scope>NUCLEOTIDE SEQUENCE</scope>
    <source>
        <strain evidence="2">6019</strain>
    </source>
</reference>
<dbReference type="Proteomes" id="UP000763505">
    <property type="component" value="Unassembled WGS sequence"/>
</dbReference>
<gene>
    <name evidence="2" type="ORF">K8V35_03220</name>
</gene>
<comment type="caution">
    <text evidence="2">The sequence shown here is derived from an EMBL/GenBank/DDBJ whole genome shotgun (WGS) entry which is preliminary data.</text>
</comment>
<dbReference type="InterPro" id="IPR034660">
    <property type="entry name" value="DinB/YfiT-like"/>
</dbReference>
<name>A0A921B6C9_9STAP</name>
<evidence type="ECO:0000259" key="1">
    <source>
        <dbReference type="Pfam" id="PF12867"/>
    </source>
</evidence>
<protein>
    <submittedName>
        <fullName evidence="2">DinB family protein</fullName>
    </submittedName>
</protein>
<evidence type="ECO:0000313" key="2">
    <source>
        <dbReference type="EMBL" id="HJE19347.1"/>
    </source>
</evidence>
<evidence type="ECO:0000313" key="3">
    <source>
        <dbReference type="Proteomes" id="UP000763505"/>
    </source>
</evidence>
<reference evidence="2" key="2">
    <citation type="submission" date="2021-09" db="EMBL/GenBank/DDBJ databases">
        <authorList>
            <person name="Gilroy R."/>
        </authorList>
    </citation>
    <scope>NUCLEOTIDE SEQUENCE</scope>
    <source>
        <strain evidence="2">6019</strain>
    </source>
</reference>
<dbReference type="EMBL" id="DYYI01000030">
    <property type="protein sequence ID" value="HJE19347.1"/>
    <property type="molecule type" value="Genomic_DNA"/>
</dbReference>